<protein>
    <recommendedName>
        <fullName evidence="2">aspartate kinase</fullName>
        <ecNumber evidence="2">2.7.2.4</ecNumber>
    </recommendedName>
</protein>
<evidence type="ECO:0000256" key="5">
    <source>
        <dbReference type="ARBA" id="ARBA00022777"/>
    </source>
</evidence>
<dbReference type="GO" id="GO:0005524">
    <property type="term" value="F:ATP binding"/>
    <property type="evidence" value="ECO:0007669"/>
    <property type="project" value="UniProtKB-KW"/>
</dbReference>
<organism evidence="10 11">
    <name type="scientific">Tremblaya princeps</name>
    <dbReference type="NCBI Taxonomy" id="189385"/>
    <lineage>
        <taxon>Bacteria</taxon>
        <taxon>Pseudomonadati</taxon>
        <taxon>Pseudomonadota</taxon>
        <taxon>Betaproteobacteria</taxon>
        <taxon>Candidatus Tremblayella</taxon>
    </lineage>
</organism>
<name>A0A143WQX4_TREPR</name>
<reference evidence="11" key="1">
    <citation type="submission" date="2016-01" db="EMBL/GenBank/DDBJ databases">
        <authorList>
            <person name="Husnik F."/>
        </authorList>
    </citation>
    <scope>NUCLEOTIDE SEQUENCE [LARGE SCALE GENOMIC DNA]</scope>
</reference>
<dbReference type="InterPro" id="IPR018042">
    <property type="entry name" value="Aspartate_kinase_CS"/>
</dbReference>
<dbReference type="Pfam" id="PF00696">
    <property type="entry name" value="AA_kinase"/>
    <property type="match status" value="1"/>
</dbReference>
<feature type="binding site" evidence="8">
    <location>
        <begin position="221"/>
        <end position="222"/>
    </location>
    <ligand>
        <name>ATP</name>
        <dbReference type="ChEBI" id="CHEBI:30616"/>
    </ligand>
</feature>
<dbReference type="AlphaFoldDB" id="A0A143WQX4"/>
<accession>A0A143WQX4</accession>
<keyword evidence="3 10" id="KW-0808">Transferase</keyword>
<keyword evidence="5 10" id="KW-0418">Kinase</keyword>
<evidence type="ECO:0000256" key="7">
    <source>
        <dbReference type="ARBA" id="ARBA00047872"/>
    </source>
</evidence>
<dbReference type="GO" id="GO:0005829">
    <property type="term" value="C:cytosol"/>
    <property type="evidence" value="ECO:0007669"/>
    <property type="project" value="TreeGrafter"/>
</dbReference>
<dbReference type="SUPFAM" id="SSF53633">
    <property type="entry name" value="Carbamate kinase-like"/>
    <property type="match status" value="1"/>
</dbReference>
<dbReference type="InterPro" id="IPR005260">
    <property type="entry name" value="Asp_kin_monofn"/>
</dbReference>
<dbReference type="PIRSF" id="PIRSF000726">
    <property type="entry name" value="Asp_kin"/>
    <property type="match status" value="1"/>
</dbReference>
<dbReference type="EMBL" id="LN999011">
    <property type="protein sequence ID" value="CUX76710.1"/>
    <property type="molecule type" value="Genomic_DNA"/>
</dbReference>
<sequence>MAMPRANTAAMHDYPCVNAPGVAWVTLELLVRTPSVSLCIGAWLGGMPMHGVVVRKYGGTSVAGAQRLYTIASASLRRKLSRRRAVVVASAMSGETNRLVSSLRRTVRYPDPTAADAVVSTGEQVTVGLLSAALWANAVGNAALAGWQVPIVTHGAHTRSRISGVRTRRMAAALRGSAAIVTAGFQGIDAWGCASTLGRGGSDTTAAALAGALRAPCMIYTDVAGVCTGDPRLVTGARVLLRISYEEMCELAGFGSRVIHDRSLAMQGRCAMGMSVLSSTDGTRNNEKLRTSVFFNLGKLSHMDRPQATSVSYRRGRSYVYVHATGGGDVISTIGYMCGEKLEVLTCIHDCTRGVRAAVAAPATAAPGLEGLLCRRRVHAGLLRYQCDAYSCDVSAVGLGIRRAHVAGRIALPMLRLAHAMASSEIRISLCLKERDLVSAVDHMHRACQQRCGRCCRAV</sequence>
<evidence type="ECO:0000259" key="9">
    <source>
        <dbReference type="Pfam" id="PF00696"/>
    </source>
</evidence>
<evidence type="ECO:0000256" key="3">
    <source>
        <dbReference type="ARBA" id="ARBA00022679"/>
    </source>
</evidence>
<dbReference type="EC" id="2.7.2.4" evidence="2"/>
<dbReference type="PANTHER" id="PTHR21499:SF3">
    <property type="entry name" value="ASPARTOKINASE"/>
    <property type="match status" value="1"/>
</dbReference>
<dbReference type="GO" id="GO:0009089">
    <property type="term" value="P:lysine biosynthetic process via diaminopimelate"/>
    <property type="evidence" value="ECO:0007669"/>
    <property type="project" value="InterPro"/>
</dbReference>
<evidence type="ECO:0000313" key="10">
    <source>
        <dbReference type="EMBL" id="CUX76710.1"/>
    </source>
</evidence>
<evidence type="ECO:0000313" key="11">
    <source>
        <dbReference type="Proteomes" id="UP000075242"/>
    </source>
</evidence>
<evidence type="ECO:0000256" key="1">
    <source>
        <dbReference type="ARBA" id="ARBA00010122"/>
    </source>
</evidence>
<dbReference type="InterPro" id="IPR036393">
    <property type="entry name" value="AceGlu_kinase-like_sf"/>
</dbReference>
<comment type="similarity">
    <text evidence="1">Belongs to the aspartokinase family.</text>
</comment>
<dbReference type="Gene3D" id="3.40.1160.10">
    <property type="entry name" value="Acetylglutamate kinase-like"/>
    <property type="match status" value="1"/>
</dbReference>
<evidence type="ECO:0000256" key="6">
    <source>
        <dbReference type="ARBA" id="ARBA00022840"/>
    </source>
</evidence>
<evidence type="ECO:0000256" key="2">
    <source>
        <dbReference type="ARBA" id="ARBA00013059"/>
    </source>
</evidence>
<dbReference type="PANTHER" id="PTHR21499">
    <property type="entry name" value="ASPARTATE KINASE"/>
    <property type="match status" value="1"/>
</dbReference>
<proteinExistence type="inferred from homology"/>
<keyword evidence="4 8" id="KW-0547">Nucleotide-binding</keyword>
<keyword evidence="6 8" id="KW-0067">ATP-binding</keyword>
<dbReference type="GO" id="GO:0009090">
    <property type="term" value="P:homoserine biosynthetic process"/>
    <property type="evidence" value="ECO:0007669"/>
    <property type="project" value="TreeGrafter"/>
</dbReference>
<feature type="binding site" evidence="8">
    <location>
        <begin position="56"/>
        <end position="59"/>
    </location>
    <ligand>
        <name>ATP</name>
        <dbReference type="ChEBI" id="CHEBI:30616"/>
    </ligand>
</feature>
<feature type="binding site" evidence="8">
    <location>
        <position position="123"/>
    </location>
    <ligand>
        <name>substrate</name>
    </ligand>
</feature>
<comment type="catalytic activity">
    <reaction evidence="7">
        <text>L-aspartate + ATP = 4-phospho-L-aspartate + ADP</text>
        <dbReference type="Rhea" id="RHEA:23776"/>
        <dbReference type="ChEBI" id="CHEBI:29991"/>
        <dbReference type="ChEBI" id="CHEBI:30616"/>
        <dbReference type="ChEBI" id="CHEBI:57535"/>
        <dbReference type="ChEBI" id="CHEBI:456216"/>
        <dbReference type="EC" id="2.7.2.4"/>
    </reaction>
</comment>
<dbReference type="PROSITE" id="PS00324">
    <property type="entry name" value="ASPARTOKINASE"/>
    <property type="match status" value="1"/>
</dbReference>
<feature type="binding site" evidence="8">
    <location>
        <position position="96"/>
    </location>
    <ligand>
        <name>substrate</name>
    </ligand>
</feature>
<feature type="domain" description="Aspartate/glutamate/uridylate kinase" evidence="9">
    <location>
        <begin position="52"/>
        <end position="270"/>
    </location>
</feature>
<evidence type="ECO:0000256" key="8">
    <source>
        <dbReference type="PIRSR" id="PIRSR000726-1"/>
    </source>
</evidence>
<dbReference type="Proteomes" id="UP000075242">
    <property type="component" value="Chromosome I"/>
</dbReference>
<gene>
    <name evidence="10" type="primary">lysC</name>
    <name evidence="10" type="ORF">MHIR_TP00083</name>
</gene>
<dbReference type="InterPro" id="IPR001048">
    <property type="entry name" value="Asp/Glu/Uridylate_kinase"/>
</dbReference>
<dbReference type="GO" id="GO:0004072">
    <property type="term" value="F:aspartate kinase activity"/>
    <property type="evidence" value="ECO:0007669"/>
    <property type="project" value="UniProtKB-EC"/>
</dbReference>
<evidence type="ECO:0000256" key="4">
    <source>
        <dbReference type="ARBA" id="ARBA00022741"/>
    </source>
</evidence>
<feature type="binding site" evidence="8">
    <location>
        <position position="232"/>
    </location>
    <ligand>
        <name>ATP</name>
        <dbReference type="ChEBI" id="CHEBI:30616"/>
    </ligand>
</feature>